<dbReference type="InterPro" id="IPR006342">
    <property type="entry name" value="FkbM_mtfrase"/>
</dbReference>
<gene>
    <name evidence="2" type="ORF">NCTC13156_01456</name>
</gene>
<evidence type="ECO:0000313" key="3">
    <source>
        <dbReference type="Proteomes" id="UP000255269"/>
    </source>
</evidence>
<dbReference type="AlphaFoldDB" id="A0A377Q1H5"/>
<dbReference type="InterPro" id="IPR029063">
    <property type="entry name" value="SAM-dependent_MTases_sf"/>
</dbReference>
<dbReference type="Proteomes" id="UP000255269">
    <property type="component" value="Unassembled WGS sequence"/>
</dbReference>
<dbReference type="PANTHER" id="PTHR34203:SF15">
    <property type="entry name" value="SLL1173 PROTEIN"/>
    <property type="match status" value="1"/>
</dbReference>
<reference evidence="2 3" key="1">
    <citation type="submission" date="2018-06" db="EMBL/GenBank/DDBJ databases">
        <authorList>
            <consortium name="Pathogen Informatics"/>
            <person name="Doyle S."/>
        </authorList>
    </citation>
    <scope>NUCLEOTIDE SEQUENCE [LARGE SCALE GENOMIC DNA]</scope>
    <source>
        <strain evidence="2 3">NCTC13156</strain>
    </source>
</reference>
<dbReference type="RefSeq" id="WP_181809984.1">
    <property type="nucleotide sequence ID" value="NZ_UGJF01000001.1"/>
</dbReference>
<evidence type="ECO:0000313" key="2">
    <source>
        <dbReference type="EMBL" id="STQ88607.1"/>
    </source>
</evidence>
<dbReference type="EMBL" id="UGJF01000001">
    <property type="protein sequence ID" value="STQ88607.1"/>
    <property type="molecule type" value="Genomic_DNA"/>
</dbReference>
<feature type="domain" description="Methyltransferase FkbM" evidence="1">
    <location>
        <begin position="117"/>
        <end position="257"/>
    </location>
</feature>
<organism evidence="2 3">
    <name type="scientific">Helicobacter pullorum</name>
    <dbReference type="NCBI Taxonomy" id="35818"/>
    <lineage>
        <taxon>Bacteria</taxon>
        <taxon>Pseudomonadati</taxon>
        <taxon>Campylobacterota</taxon>
        <taxon>Epsilonproteobacteria</taxon>
        <taxon>Campylobacterales</taxon>
        <taxon>Helicobacteraceae</taxon>
        <taxon>Helicobacter</taxon>
    </lineage>
</organism>
<protein>
    <submittedName>
        <fullName evidence="2">Methyltransferase, FkbM family</fullName>
    </submittedName>
</protein>
<dbReference type="Pfam" id="PF05050">
    <property type="entry name" value="Methyltransf_21"/>
    <property type="match status" value="1"/>
</dbReference>
<dbReference type="PANTHER" id="PTHR34203">
    <property type="entry name" value="METHYLTRANSFERASE, FKBM FAMILY PROTEIN"/>
    <property type="match status" value="1"/>
</dbReference>
<dbReference type="Gene3D" id="3.40.50.150">
    <property type="entry name" value="Vaccinia Virus protein VP39"/>
    <property type="match status" value="1"/>
</dbReference>
<evidence type="ECO:0000259" key="1">
    <source>
        <dbReference type="Pfam" id="PF05050"/>
    </source>
</evidence>
<dbReference type="InterPro" id="IPR052514">
    <property type="entry name" value="SAM-dependent_MTase"/>
</dbReference>
<proteinExistence type="predicted"/>
<dbReference type="NCBIfam" id="TIGR01444">
    <property type="entry name" value="fkbM_fam"/>
    <property type="match status" value="1"/>
</dbReference>
<dbReference type="GO" id="GO:0032259">
    <property type="term" value="P:methylation"/>
    <property type="evidence" value="ECO:0007669"/>
    <property type="project" value="UniProtKB-KW"/>
</dbReference>
<sequence length="285" mass="33209">MLNNISNKIDSLVDSLHTDNILKSDIQAYKQEMRDLYLKQNQEMQTFIQNQKQEIMRHINNRSGAIRLDIAESQQSKEGIYHFQYLLRRAHIAGKYYEIFYEFYLQNQNSKKVVFVDCGAHAGVFSDVALACGGICYAFEPNKYLYAFLRDLYKGNEKLILSNQAVSNKNGKTTFYTYASNAVSDGAGIMRNNLGVGYEVEMLDFCEFLKDIIQKHHKISLIKIDIEGAEFDVLDSLIEQKLYENVEYIMVETHERFFENPKEKIENLKNKIAKNNIQNIFLDWI</sequence>
<dbReference type="GO" id="GO:0008168">
    <property type="term" value="F:methyltransferase activity"/>
    <property type="evidence" value="ECO:0007669"/>
    <property type="project" value="UniProtKB-KW"/>
</dbReference>
<dbReference type="SUPFAM" id="SSF53335">
    <property type="entry name" value="S-adenosyl-L-methionine-dependent methyltransferases"/>
    <property type="match status" value="1"/>
</dbReference>
<accession>A0A377Q1H5</accession>
<name>A0A377Q1H5_9HELI</name>
<keyword evidence="2" id="KW-0489">Methyltransferase</keyword>
<keyword evidence="2" id="KW-0808">Transferase</keyword>